<name>A0A7S3AUV7_9EUKA</name>
<protein>
    <submittedName>
        <fullName evidence="2">Uncharacterized protein</fullName>
    </submittedName>
</protein>
<feature type="compositionally biased region" description="Pro residues" evidence="1">
    <location>
        <begin position="53"/>
        <end position="71"/>
    </location>
</feature>
<feature type="region of interest" description="Disordered" evidence="1">
    <location>
        <begin position="50"/>
        <end position="140"/>
    </location>
</feature>
<dbReference type="EMBL" id="HBHX01030178">
    <property type="protein sequence ID" value="CAE0116119.1"/>
    <property type="molecule type" value="Transcribed_RNA"/>
</dbReference>
<gene>
    <name evidence="2" type="ORF">HERI1096_LOCUS16804</name>
</gene>
<organism evidence="2">
    <name type="scientific">Haptolina ericina</name>
    <dbReference type="NCBI Taxonomy" id="156174"/>
    <lineage>
        <taxon>Eukaryota</taxon>
        <taxon>Haptista</taxon>
        <taxon>Haptophyta</taxon>
        <taxon>Prymnesiophyceae</taxon>
        <taxon>Prymnesiales</taxon>
        <taxon>Prymnesiaceae</taxon>
        <taxon>Haptolina</taxon>
    </lineage>
</organism>
<sequence length="184" mass="20072">MLHDTHGIDVGDRMYLVRMHTDRAQFERVPCADLRAEAKLLLDAEHARLMAAGPPPQPTANDFPPPAPPATSPSSTASSSSSPAQGGSEERKRPRGPAPRGKDWDKGKGEWVKRPRGLTTPVTDLTSKVAPGGRPPKGKRWDAEAGCYVAIRAQGQFQCQAPKQPACVEIENRSPQVRRVRARR</sequence>
<feature type="compositionally biased region" description="Basic and acidic residues" evidence="1">
    <location>
        <begin position="100"/>
        <end position="113"/>
    </location>
</feature>
<reference evidence="2" key="1">
    <citation type="submission" date="2021-01" db="EMBL/GenBank/DDBJ databases">
        <authorList>
            <person name="Corre E."/>
            <person name="Pelletier E."/>
            <person name="Niang G."/>
            <person name="Scheremetjew M."/>
            <person name="Finn R."/>
            <person name="Kale V."/>
            <person name="Holt S."/>
            <person name="Cochrane G."/>
            <person name="Meng A."/>
            <person name="Brown T."/>
            <person name="Cohen L."/>
        </authorList>
    </citation>
    <scope>NUCLEOTIDE SEQUENCE</scope>
    <source>
        <strain evidence="2">CCMP281</strain>
    </source>
</reference>
<evidence type="ECO:0000256" key="1">
    <source>
        <dbReference type="SAM" id="MobiDB-lite"/>
    </source>
</evidence>
<accession>A0A7S3AUV7</accession>
<dbReference type="AlphaFoldDB" id="A0A7S3AUV7"/>
<evidence type="ECO:0000313" key="2">
    <source>
        <dbReference type="EMBL" id="CAE0116119.1"/>
    </source>
</evidence>
<proteinExistence type="predicted"/>
<feature type="compositionally biased region" description="Low complexity" evidence="1">
    <location>
        <begin position="72"/>
        <end position="84"/>
    </location>
</feature>